<name>A0A5J4UNH3_9EUKA</name>
<accession>A0A5J4UNH3</accession>
<dbReference type="EMBL" id="SNRW01014309">
    <property type="protein sequence ID" value="KAA6371612.1"/>
    <property type="molecule type" value="Genomic_DNA"/>
</dbReference>
<evidence type="ECO:0000313" key="1">
    <source>
        <dbReference type="EMBL" id="KAA6371612.1"/>
    </source>
</evidence>
<proteinExistence type="predicted"/>
<protein>
    <submittedName>
        <fullName evidence="1">Uncharacterized protein</fullName>
    </submittedName>
</protein>
<dbReference type="AlphaFoldDB" id="A0A5J4UNH3"/>
<comment type="caution">
    <text evidence="1">The sequence shown here is derived from an EMBL/GenBank/DDBJ whole genome shotgun (WGS) entry which is preliminary data.</text>
</comment>
<organism evidence="1 2">
    <name type="scientific">Streblomastix strix</name>
    <dbReference type="NCBI Taxonomy" id="222440"/>
    <lineage>
        <taxon>Eukaryota</taxon>
        <taxon>Metamonada</taxon>
        <taxon>Preaxostyla</taxon>
        <taxon>Oxymonadida</taxon>
        <taxon>Streblomastigidae</taxon>
        <taxon>Streblomastix</taxon>
    </lineage>
</organism>
<sequence length="116" mass="12781">MGKIQGRNLRQVIITNDSPDSLGEFTFQKVMLQDTPVYGDSFQFNPDAPKPIDCSTELTVTTTADECPCFDQKTEKEAYDADIRKDGICKGASGSVRATLDVVETVLIAPILAMFW</sequence>
<dbReference type="Proteomes" id="UP000324800">
    <property type="component" value="Unassembled WGS sequence"/>
</dbReference>
<gene>
    <name evidence="1" type="ORF">EZS28_032861</name>
</gene>
<reference evidence="1 2" key="1">
    <citation type="submission" date="2019-03" db="EMBL/GenBank/DDBJ databases">
        <title>Single cell metagenomics reveals metabolic interactions within the superorganism composed of flagellate Streblomastix strix and complex community of Bacteroidetes bacteria on its surface.</title>
        <authorList>
            <person name="Treitli S.C."/>
            <person name="Kolisko M."/>
            <person name="Husnik F."/>
            <person name="Keeling P."/>
            <person name="Hampl V."/>
        </authorList>
    </citation>
    <scope>NUCLEOTIDE SEQUENCE [LARGE SCALE GENOMIC DNA]</scope>
    <source>
        <strain evidence="1">ST1C</strain>
    </source>
</reference>
<evidence type="ECO:0000313" key="2">
    <source>
        <dbReference type="Proteomes" id="UP000324800"/>
    </source>
</evidence>